<evidence type="ECO:0000313" key="4">
    <source>
        <dbReference type="EMBL" id="MFB9441793.1"/>
    </source>
</evidence>
<evidence type="ECO:0000256" key="2">
    <source>
        <dbReference type="ARBA" id="ARBA00022448"/>
    </source>
</evidence>
<dbReference type="PROSITE" id="PS51257">
    <property type="entry name" value="PROKAR_LIPOPROTEIN"/>
    <property type="match status" value="1"/>
</dbReference>
<protein>
    <submittedName>
        <fullName evidence="4">ABC transporter substrate-binding protein</fullName>
    </submittedName>
</protein>
<keyword evidence="2" id="KW-0813">Transport</keyword>
<evidence type="ECO:0000256" key="1">
    <source>
        <dbReference type="ARBA" id="ARBA00008520"/>
    </source>
</evidence>
<reference evidence="4 5" key="1">
    <citation type="submission" date="2024-09" db="EMBL/GenBank/DDBJ databases">
        <authorList>
            <person name="Sun Q."/>
            <person name="Mori K."/>
        </authorList>
    </citation>
    <scope>NUCLEOTIDE SEQUENCE [LARGE SCALE GENOMIC DNA]</scope>
    <source>
        <strain evidence="4 5">JCM 3307</strain>
    </source>
</reference>
<name>A0ABV5LYX2_9ACTN</name>
<keyword evidence="3" id="KW-0732">Signal</keyword>
<evidence type="ECO:0000256" key="3">
    <source>
        <dbReference type="SAM" id="SignalP"/>
    </source>
</evidence>
<proteinExistence type="inferred from homology"/>
<dbReference type="InterPro" id="IPR050490">
    <property type="entry name" value="Bact_solute-bd_prot1"/>
</dbReference>
<feature type="signal peptide" evidence="3">
    <location>
        <begin position="1"/>
        <end position="26"/>
    </location>
</feature>
<comment type="similarity">
    <text evidence="1">Belongs to the bacterial solute-binding protein 1 family.</text>
</comment>
<organism evidence="4 5">
    <name type="scientific">Dactylosporangium vinaceum</name>
    <dbReference type="NCBI Taxonomy" id="53362"/>
    <lineage>
        <taxon>Bacteria</taxon>
        <taxon>Bacillati</taxon>
        <taxon>Actinomycetota</taxon>
        <taxon>Actinomycetes</taxon>
        <taxon>Micromonosporales</taxon>
        <taxon>Micromonosporaceae</taxon>
        <taxon>Dactylosporangium</taxon>
    </lineage>
</organism>
<dbReference type="PROSITE" id="PS51318">
    <property type="entry name" value="TAT"/>
    <property type="match status" value="1"/>
</dbReference>
<dbReference type="Gene3D" id="3.40.190.10">
    <property type="entry name" value="Periplasmic binding protein-like II"/>
    <property type="match status" value="2"/>
</dbReference>
<dbReference type="EMBL" id="JBHMCA010000007">
    <property type="protein sequence ID" value="MFB9441793.1"/>
    <property type="molecule type" value="Genomic_DNA"/>
</dbReference>
<dbReference type="InterPro" id="IPR006059">
    <property type="entry name" value="SBP"/>
</dbReference>
<keyword evidence="5" id="KW-1185">Reference proteome</keyword>
<comment type="caution">
    <text evidence="4">The sequence shown here is derived from an EMBL/GenBank/DDBJ whole genome shotgun (WGS) entry which is preliminary data.</text>
</comment>
<sequence>MNFSRRTVLGGAMAGIGGVAATSLLAACGSSDDAKDTGNATGDVTFGSNYSDNVPKTAMANVISGYANGKNVKVNTVDHNSFQENINRYLQGNPDDVFCWFAGYRMQFFAKQGLARDISDVWAEVGGNFSEALKAASTGEDGKQYFLPFYNYPWGVFYRKSVWQQKGYTPPKTLDEFKTLCEKMKTDGLIPVAFADKDGWPAMGTFDYLNMRINGYQFHVDLMAGKQAWTDAKLKTVFDTWRGLLPYHQPGANGRTWQEAAQSLLNKQSGMYVSGTFVGEQFSGADLADLDFFAFPEINSEFGQDSVEAPIDGFMVAAKPKNAAGAKELMKYLATGPAELAYLKNNPTNVAANKTADTSGYSALQKKSAELISGAKHISQFLDRDTRPDFASQVMIPALQTFINKPDDVDGLLKSIEAQKKTIFTP</sequence>
<dbReference type="PANTHER" id="PTHR43649">
    <property type="entry name" value="ARABINOSE-BINDING PROTEIN-RELATED"/>
    <property type="match status" value="1"/>
</dbReference>
<dbReference type="InterPro" id="IPR006311">
    <property type="entry name" value="TAT_signal"/>
</dbReference>
<dbReference type="PANTHER" id="PTHR43649:SF29">
    <property type="entry name" value="OSMOPROTECTIVE COMPOUNDS-BINDING PROTEIN GGTB"/>
    <property type="match status" value="1"/>
</dbReference>
<dbReference type="RefSeq" id="WP_223097554.1">
    <property type="nucleotide sequence ID" value="NZ_CP061913.1"/>
</dbReference>
<accession>A0ABV5LYX2</accession>
<dbReference type="Pfam" id="PF01547">
    <property type="entry name" value="SBP_bac_1"/>
    <property type="match status" value="1"/>
</dbReference>
<gene>
    <name evidence="4" type="ORF">ACFFTR_01670</name>
</gene>
<dbReference type="SUPFAM" id="SSF53850">
    <property type="entry name" value="Periplasmic binding protein-like II"/>
    <property type="match status" value="1"/>
</dbReference>
<dbReference type="Proteomes" id="UP001589608">
    <property type="component" value="Unassembled WGS sequence"/>
</dbReference>
<evidence type="ECO:0000313" key="5">
    <source>
        <dbReference type="Proteomes" id="UP001589608"/>
    </source>
</evidence>
<feature type="chain" id="PRO_5045179423" evidence="3">
    <location>
        <begin position="27"/>
        <end position="426"/>
    </location>
</feature>